<reference evidence="2" key="2">
    <citation type="journal article" date="2015" name="Data Brief">
        <title>Shoot transcriptome of the giant reed, Arundo donax.</title>
        <authorList>
            <person name="Barrero R.A."/>
            <person name="Guerrero F.D."/>
            <person name="Moolhuijzen P."/>
            <person name="Goolsby J.A."/>
            <person name="Tidwell J."/>
            <person name="Bellgard S.E."/>
            <person name="Bellgard M.I."/>
        </authorList>
    </citation>
    <scope>NUCLEOTIDE SEQUENCE</scope>
    <source>
        <tissue evidence="2">Shoot tissue taken approximately 20 cm above the soil surface</tissue>
    </source>
</reference>
<organism evidence="2">
    <name type="scientific">Arundo donax</name>
    <name type="common">Giant reed</name>
    <name type="synonym">Donax arundinaceus</name>
    <dbReference type="NCBI Taxonomy" id="35708"/>
    <lineage>
        <taxon>Eukaryota</taxon>
        <taxon>Viridiplantae</taxon>
        <taxon>Streptophyta</taxon>
        <taxon>Embryophyta</taxon>
        <taxon>Tracheophyta</taxon>
        <taxon>Spermatophyta</taxon>
        <taxon>Magnoliopsida</taxon>
        <taxon>Liliopsida</taxon>
        <taxon>Poales</taxon>
        <taxon>Poaceae</taxon>
        <taxon>PACMAD clade</taxon>
        <taxon>Arundinoideae</taxon>
        <taxon>Arundineae</taxon>
        <taxon>Arundo</taxon>
    </lineage>
</organism>
<evidence type="ECO:0000313" key="2">
    <source>
        <dbReference type="EMBL" id="JAD64076.1"/>
    </source>
</evidence>
<proteinExistence type="predicted"/>
<name>A0A0A9BL43_ARUDO</name>
<dbReference type="EMBL" id="GBRH01233819">
    <property type="protein sequence ID" value="JAD64076.1"/>
    <property type="molecule type" value="Transcribed_RNA"/>
</dbReference>
<accession>A0A0A9BL43</accession>
<feature type="region of interest" description="Disordered" evidence="1">
    <location>
        <begin position="1"/>
        <end position="30"/>
    </location>
</feature>
<feature type="compositionally biased region" description="Basic residues" evidence="1">
    <location>
        <begin position="19"/>
        <end position="30"/>
    </location>
</feature>
<dbReference type="AlphaFoldDB" id="A0A0A9BL43"/>
<reference evidence="2" key="1">
    <citation type="submission" date="2014-09" db="EMBL/GenBank/DDBJ databases">
        <authorList>
            <person name="Magalhaes I.L.F."/>
            <person name="Oliveira U."/>
            <person name="Santos F.R."/>
            <person name="Vidigal T.H.D.A."/>
            <person name="Brescovit A.D."/>
            <person name="Santos A.J."/>
        </authorList>
    </citation>
    <scope>NUCLEOTIDE SEQUENCE</scope>
    <source>
        <tissue evidence="2">Shoot tissue taken approximately 20 cm above the soil surface</tissue>
    </source>
</reference>
<protein>
    <submittedName>
        <fullName evidence="2">Uncharacterized protein</fullName>
    </submittedName>
</protein>
<sequence>MLKRVRDHQMQQKTPIRNSRNRFARRSPPA</sequence>
<evidence type="ECO:0000256" key="1">
    <source>
        <dbReference type="SAM" id="MobiDB-lite"/>
    </source>
</evidence>